<name>A0A2T7NCM1_POMCA</name>
<dbReference type="GO" id="GO:0005840">
    <property type="term" value="C:ribosome"/>
    <property type="evidence" value="ECO:0007669"/>
    <property type="project" value="UniProtKB-KW"/>
</dbReference>
<keyword evidence="3" id="KW-0699">rRNA-binding</keyword>
<proteinExistence type="inferred from homology"/>
<keyword evidence="8" id="KW-0689">Ribosomal protein</keyword>
<sequence length="721" mass="82929">MAASLCVRARYGLSAHFLRLRGQSASSHSQQLTSPSPVQNSVNVSQTENIVIPLKKKRSATAILQALASTVKRDPNSPHYKYIDDPFLIPASALSKRTYALSKESGQKAARFVLENYSMYFNTNPAEPPIKDFMPPKVSYNYNEPSESALLERIERRRVNDAVDVYKQIKQKRLDLSEETCLKFLELLCVYNAEDPPKIMMQEEFFFRRELGLENKKPVKTWKDNGLAERVFDDLKTKTPQSYEHLIRGMARHLQTDKAFQLYDEMKEKKMTVGVLTYNELICAASFHKDTYDTKWQQVQHILMDMQLAGVRPDLATFNGVLYTLNRMNMYNQSPILAMQTLCEMRKVGIEPSLASWNYMLFLFYPKESSESNMLHKIMDELEGRTFEMRDPKDEEFFFNAMKRCYLNLHDLELAYRVDNLVNTGNNAQLLGDSRLQSFYYSFFVRLVCMFETMDRVMEVYQRVTPHLFTPNHLVLHELLKAIELQDGFQHLPLIWTDFILFEFMQNHDLLEKLLELMAKRKQEPELQSQYVHIAGQFIERWKDEQEEGRPASLSTATMISHIITIAENGDNHDLAWEAFDIYHNNKNMFAGSVSDDAIQKLVKCSIKLNKGDQVVTALQFMEATEMPGSHQNVATMSVDIFAGLDGKKSGTCEAHANPAACLVSLIEHAQWQTNGWGIKSGKGEDENRSIQRRKSACPINRSRRARFEPRCSAGPSIVPT</sequence>
<evidence type="ECO:0000256" key="7">
    <source>
        <dbReference type="ARBA" id="ARBA00022946"/>
    </source>
</evidence>
<dbReference type="PROSITE" id="PS51375">
    <property type="entry name" value="PPR"/>
    <property type="match status" value="1"/>
</dbReference>
<keyword evidence="10" id="KW-0687">Ribonucleoprotein</keyword>
<dbReference type="Pfam" id="PF13812">
    <property type="entry name" value="PPR_3"/>
    <property type="match status" value="1"/>
</dbReference>
<keyword evidence="9" id="KW-0496">Mitochondrion</keyword>
<evidence type="ECO:0000313" key="14">
    <source>
        <dbReference type="Proteomes" id="UP000245119"/>
    </source>
</evidence>
<dbReference type="InterPro" id="IPR011990">
    <property type="entry name" value="TPR-like_helical_dom_sf"/>
</dbReference>
<evidence type="ECO:0000256" key="10">
    <source>
        <dbReference type="ARBA" id="ARBA00023274"/>
    </source>
</evidence>
<feature type="repeat" description="PPR" evidence="12">
    <location>
        <begin position="239"/>
        <end position="273"/>
    </location>
</feature>
<dbReference type="GO" id="GO:0032543">
    <property type="term" value="P:mitochondrial translation"/>
    <property type="evidence" value="ECO:0007669"/>
    <property type="project" value="InterPro"/>
</dbReference>
<evidence type="ECO:0000256" key="6">
    <source>
        <dbReference type="ARBA" id="ARBA00022884"/>
    </source>
</evidence>
<gene>
    <name evidence="13" type="ORF">C0Q70_21483</name>
</gene>
<dbReference type="GO" id="GO:0019843">
    <property type="term" value="F:rRNA binding"/>
    <property type="evidence" value="ECO:0007669"/>
    <property type="project" value="UniProtKB-KW"/>
</dbReference>
<keyword evidence="14" id="KW-1185">Reference proteome</keyword>
<dbReference type="NCBIfam" id="TIGR00756">
    <property type="entry name" value="PPR"/>
    <property type="match status" value="1"/>
</dbReference>
<dbReference type="GO" id="GO:0005739">
    <property type="term" value="C:mitochondrion"/>
    <property type="evidence" value="ECO:0007669"/>
    <property type="project" value="UniProtKB-SubCell"/>
</dbReference>
<protein>
    <recommendedName>
        <fullName evidence="11">Small ribosomal subunit protein mS39</fullName>
    </recommendedName>
</protein>
<evidence type="ECO:0000256" key="1">
    <source>
        <dbReference type="ARBA" id="ARBA00004173"/>
    </source>
</evidence>
<evidence type="ECO:0000256" key="3">
    <source>
        <dbReference type="ARBA" id="ARBA00022730"/>
    </source>
</evidence>
<comment type="subcellular location">
    <subcellularLocation>
        <location evidence="1">Mitochondrion</location>
    </subcellularLocation>
</comment>
<dbReference type="InterPro" id="IPR037387">
    <property type="entry name" value="PTCD3"/>
</dbReference>
<dbReference type="Proteomes" id="UP000245119">
    <property type="component" value="Linkage Group LG14"/>
</dbReference>
<evidence type="ECO:0000256" key="5">
    <source>
        <dbReference type="ARBA" id="ARBA00022845"/>
    </source>
</evidence>
<evidence type="ECO:0000256" key="8">
    <source>
        <dbReference type="ARBA" id="ARBA00022980"/>
    </source>
</evidence>
<evidence type="ECO:0000256" key="9">
    <source>
        <dbReference type="ARBA" id="ARBA00023128"/>
    </source>
</evidence>
<evidence type="ECO:0000256" key="2">
    <source>
        <dbReference type="ARBA" id="ARBA00008551"/>
    </source>
</evidence>
<reference evidence="13 14" key="1">
    <citation type="submission" date="2018-04" db="EMBL/GenBank/DDBJ databases">
        <title>The genome of golden apple snail Pomacea canaliculata provides insight into stress tolerance and invasive adaptation.</title>
        <authorList>
            <person name="Liu C."/>
            <person name="Liu B."/>
            <person name="Ren Y."/>
            <person name="Zhang Y."/>
            <person name="Wang H."/>
            <person name="Li S."/>
            <person name="Jiang F."/>
            <person name="Yin L."/>
            <person name="Zhang G."/>
            <person name="Qian W."/>
            <person name="Fan W."/>
        </authorList>
    </citation>
    <scope>NUCLEOTIDE SEQUENCE [LARGE SCALE GENOMIC DNA]</scope>
    <source>
        <strain evidence="13">SZHN2017</strain>
        <tissue evidence="13">Muscle</tissue>
    </source>
</reference>
<dbReference type="PANTHER" id="PTHR16276:SF1">
    <property type="entry name" value="SMALL RIBOSOMAL SUBUNIT PROTEIN MS39"/>
    <property type="match status" value="1"/>
</dbReference>
<dbReference type="STRING" id="400727.A0A2T7NCM1"/>
<evidence type="ECO:0000256" key="4">
    <source>
        <dbReference type="ARBA" id="ARBA00022737"/>
    </source>
</evidence>
<dbReference type="PANTHER" id="PTHR16276">
    <property type="entry name" value="PENTATRICOPEPTIDE REPEAT DOMAIN-CONTAINING PROTEIN 3"/>
    <property type="match status" value="1"/>
</dbReference>
<dbReference type="GO" id="GO:0043024">
    <property type="term" value="F:ribosomal small subunit binding"/>
    <property type="evidence" value="ECO:0007669"/>
    <property type="project" value="InterPro"/>
</dbReference>
<organism evidence="13 14">
    <name type="scientific">Pomacea canaliculata</name>
    <name type="common">Golden apple snail</name>
    <dbReference type="NCBI Taxonomy" id="400727"/>
    <lineage>
        <taxon>Eukaryota</taxon>
        <taxon>Metazoa</taxon>
        <taxon>Spiralia</taxon>
        <taxon>Lophotrochozoa</taxon>
        <taxon>Mollusca</taxon>
        <taxon>Gastropoda</taxon>
        <taxon>Caenogastropoda</taxon>
        <taxon>Architaenioglossa</taxon>
        <taxon>Ampullarioidea</taxon>
        <taxon>Ampullariidae</taxon>
        <taxon>Pomacea</taxon>
    </lineage>
</organism>
<accession>A0A2T7NCM1</accession>
<dbReference type="OrthoDB" id="185373at2759"/>
<dbReference type="AlphaFoldDB" id="A0A2T7NCM1"/>
<evidence type="ECO:0000256" key="11">
    <source>
        <dbReference type="ARBA" id="ARBA00035134"/>
    </source>
</evidence>
<evidence type="ECO:0000313" key="13">
    <source>
        <dbReference type="EMBL" id="PVD18924.1"/>
    </source>
</evidence>
<keyword evidence="5" id="KW-0810">Translation regulation</keyword>
<keyword evidence="6" id="KW-0694">RNA-binding</keyword>
<comment type="caution">
    <text evidence="13">The sequence shown here is derived from an EMBL/GenBank/DDBJ whole genome shotgun (WGS) entry which is preliminary data.</text>
</comment>
<dbReference type="InterPro" id="IPR002885">
    <property type="entry name" value="PPR_rpt"/>
</dbReference>
<keyword evidence="7" id="KW-0809">Transit peptide</keyword>
<keyword evidence="4" id="KW-0677">Repeat</keyword>
<dbReference type="GO" id="GO:0006417">
    <property type="term" value="P:regulation of translation"/>
    <property type="evidence" value="ECO:0007669"/>
    <property type="project" value="UniProtKB-KW"/>
</dbReference>
<evidence type="ECO:0000256" key="12">
    <source>
        <dbReference type="PROSITE-ProRule" id="PRU00708"/>
    </source>
</evidence>
<dbReference type="GO" id="GO:1990904">
    <property type="term" value="C:ribonucleoprotein complex"/>
    <property type="evidence" value="ECO:0007669"/>
    <property type="project" value="UniProtKB-KW"/>
</dbReference>
<dbReference type="InterPro" id="IPR055063">
    <property type="entry name" value="Rib_mS39_PPR"/>
</dbReference>
<dbReference type="Pfam" id="PF22330">
    <property type="entry name" value="Rib_mS39_PPR"/>
    <property type="match status" value="1"/>
</dbReference>
<dbReference type="Gene3D" id="1.25.40.10">
    <property type="entry name" value="Tetratricopeptide repeat domain"/>
    <property type="match status" value="1"/>
</dbReference>
<comment type="similarity">
    <text evidence="2">Belongs to the mitochondrion-specific ribosomal protein mS39 family.</text>
</comment>
<dbReference type="EMBL" id="PZQS01000014">
    <property type="protein sequence ID" value="PVD18924.1"/>
    <property type="molecule type" value="Genomic_DNA"/>
</dbReference>